<proteinExistence type="predicted"/>
<feature type="domain" description="PsbP C-terminal" evidence="2">
    <location>
        <begin position="36"/>
        <end position="185"/>
    </location>
</feature>
<protein>
    <submittedName>
        <fullName evidence="3">PsbP-related protein</fullName>
    </submittedName>
</protein>
<reference evidence="3 4" key="1">
    <citation type="submission" date="2023-07" db="EMBL/GenBank/DDBJ databases">
        <title>The novel representative of Negativicutes class, Anaeroselena agilis gen. nov. sp. nov.</title>
        <authorList>
            <person name="Prokofeva M.I."/>
            <person name="Elcheninov A.G."/>
            <person name="Klyukina A."/>
            <person name="Kublanov I.V."/>
            <person name="Frolov E.N."/>
            <person name="Podosokorskaya O.A."/>
        </authorList>
    </citation>
    <scope>NUCLEOTIDE SEQUENCE [LARGE SCALE GENOMIC DNA]</scope>
    <source>
        <strain evidence="3 4">4137-cl</strain>
    </source>
</reference>
<dbReference type="InterPro" id="IPR016123">
    <property type="entry name" value="Mog1/PsbP_a/b/a-sand"/>
</dbReference>
<dbReference type="SUPFAM" id="SSF55724">
    <property type="entry name" value="Mog1p/PsbP-like"/>
    <property type="match status" value="1"/>
</dbReference>
<evidence type="ECO:0000313" key="4">
    <source>
        <dbReference type="Proteomes" id="UP001254848"/>
    </source>
</evidence>
<name>A0ABU3P756_9FIRM</name>
<feature type="chain" id="PRO_5046825714" evidence="1">
    <location>
        <begin position="23"/>
        <end position="186"/>
    </location>
</feature>
<keyword evidence="1" id="KW-0732">Signal</keyword>
<dbReference type="Gene3D" id="3.40.1000.10">
    <property type="entry name" value="Mog1/PsbP, alpha/beta/alpha sandwich"/>
    <property type="match status" value="1"/>
</dbReference>
<accession>A0ABU3P756</accession>
<dbReference type="RefSeq" id="WP_413782572.1">
    <property type="nucleotide sequence ID" value="NZ_JAUOZS010000002.1"/>
</dbReference>
<dbReference type="EMBL" id="JAUOZS010000002">
    <property type="protein sequence ID" value="MDT8904011.1"/>
    <property type="molecule type" value="Genomic_DNA"/>
</dbReference>
<comment type="caution">
    <text evidence="3">The sequence shown here is derived from an EMBL/GenBank/DDBJ whole genome shotgun (WGS) entry which is preliminary data.</text>
</comment>
<evidence type="ECO:0000313" key="3">
    <source>
        <dbReference type="EMBL" id="MDT8904011.1"/>
    </source>
</evidence>
<evidence type="ECO:0000259" key="2">
    <source>
        <dbReference type="Pfam" id="PF01789"/>
    </source>
</evidence>
<dbReference type="InterPro" id="IPR002683">
    <property type="entry name" value="PsbP_C"/>
</dbReference>
<organism evidence="3 4">
    <name type="scientific">Anaeroselena agilis</name>
    <dbReference type="NCBI Taxonomy" id="3063788"/>
    <lineage>
        <taxon>Bacteria</taxon>
        <taxon>Bacillati</taxon>
        <taxon>Bacillota</taxon>
        <taxon>Negativicutes</taxon>
        <taxon>Acetonemataceae</taxon>
        <taxon>Anaeroselena</taxon>
    </lineage>
</organism>
<sequence>MRKLFTALLLAAMLALPIAASAAPADAGAKSAQGAFAVYGNKDYGFQAQYPAGWQVIEGAAETVVAFHSPLTAAGDRFSENVNVIVEDLAAHPGLTLDGYEKLGLANLAAFMPELAVKERRAGTLAGRAAKLVEFTCRQDAYRLHVLQMMTIANGRAYVATYTAEETEYGRFLPAARKIMASLTIK</sequence>
<evidence type="ECO:0000256" key="1">
    <source>
        <dbReference type="SAM" id="SignalP"/>
    </source>
</evidence>
<dbReference type="Proteomes" id="UP001254848">
    <property type="component" value="Unassembled WGS sequence"/>
</dbReference>
<keyword evidence="4" id="KW-1185">Reference proteome</keyword>
<dbReference type="Pfam" id="PF01789">
    <property type="entry name" value="PsbP"/>
    <property type="match status" value="1"/>
</dbReference>
<gene>
    <name evidence="3" type="ORF">Q4T40_22485</name>
</gene>
<feature type="signal peptide" evidence="1">
    <location>
        <begin position="1"/>
        <end position="22"/>
    </location>
</feature>